<keyword evidence="6 7" id="KW-0326">Glycosidase</keyword>
<dbReference type="GO" id="GO:0019391">
    <property type="term" value="P:glucuronoside catabolic process"/>
    <property type="evidence" value="ECO:0007669"/>
    <property type="project" value="TreeGrafter"/>
</dbReference>
<dbReference type="InterPro" id="IPR023232">
    <property type="entry name" value="Glyco_hydro_2_AS"/>
</dbReference>
<dbReference type="Gene3D" id="3.20.20.80">
    <property type="entry name" value="Glycosidases"/>
    <property type="match status" value="1"/>
</dbReference>
<dbReference type="EMBL" id="KB740753">
    <property type="protein sequence ID" value="ENN79054.1"/>
    <property type="molecule type" value="Genomic_DNA"/>
</dbReference>
<dbReference type="OrthoDB" id="408532at2759"/>
<name>N6TFB9_DENPD</name>
<dbReference type="Gene3D" id="2.60.120.260">
    <property type="entry name" value="Galactose-binding domain-like"/>
    <property type="match status" value="1"/>
</dbReference>
<dbReference type="InterPro" id="IPR023230">
    <property type="entry name" value="Glyco_hydro_2_CS"/>
</dbReference>
<dbReference type="Gene3D" id="2.60.40.10">
    <property type="entry name" value="Immunoglobulins"/>
    <property type="match status" value="1"/>
</dbReference>
<dbReference type="NCBIfam" id="NF007538">
    <property type="entry name" value="PRK10150.1"/>
    <property type="match status" value="1"/>
</dbReference>
<evidence type="ECO:0000256" key="1">
    <source>
        <dbReference type="ARBA" id="ARBA00003025"/>
    </source>
</evidence>
<evidence type="ECO:0000256" key="5">
    <source>
        <dbReference type="ARBA" id="ARBA00022801"/>
    </source>
</evidence>
<evidence type="ECO:0000256" key="6">
    <source>
        <dbReference type="ARBA" id="ARBA00023295"/>
    </source>
</evidence>
<dbReference type="GO" id="GO:0004566">
    <property type="term" value="F:beta-glucuronidase activity"/>
    <property type="evidence" value="ECO:0007669"/>
    <property type="project" value="UniProtKB-EC"/>
</dbReference>
<sequence length="645" mass="73958">MFIIGDCKFRAKMKAIFSVSLLLGFFMTQSAHAGLLQAESSQTREILSLDGLWYFTMNASLVSTIEEATDVDLNLMPVPSSYNDISTKLSVRDHVGAVWYKRTFFVPSSWNDKKVWIRFGSVCYNASVTINDEVAVTHSIGHLPFAAEISSLLKFGRENSIIVEVNNILTSTTIPQGNVETLISGREKQFFNFDFFNYAGIDRPVLLYSTNDAYVDDIDIKTDQSGKDGLVSYELALVGLDPSTSLEVNILDKRGDVVALSNEAADTLIVEDAQLWWPYLMDPNPGYLYTLEVLIKRGEELVDHYKQPFGIRHLEYTSDQFTINGRNIYIRGFSRHEDSDIRGKGLDLPLIIRDHSLIKWIGANCYRTSHYPYADEIMDLADQLGIVIIDEVPAVDTDDFNDELMENHKQSLTELHRRDKNRPAVVIWSISNEPVTQKNESEAYFRQIAAHIKSLDTSRPITIANAAQFDVEHSMQTREIFTDVNRYEGWYQNVGQLDGIYQRIIEYATAWHDLHNKPVLITEYGADAEEGLSYLPTYIWSEEFQNDVMSEYFKAFDELRKESWFIGELIWNFADFRTDQDIRRVGGNKKGIFTRSRQPKQSAFLMRKRYWQLAYELDNATLPDDLDPYTSDAAKLKKKVNVDEL</sequence>
<dbReference type="AlphaFoldDB" id="N6TFB9"/>
<dbReference type="Pfam" id="PF02836">
    <property type="entry name" value="Glyco_hydro_2_C"/>
    <property type="match status" value="1"/>
</dbReference>
<dbReference type="InterPro" id="IPR013783">
    <property type="entry name" value="Ig-like_fold"/>
</dbReference>
<feature type="non-terminal residue" evidence="11">
    <location>
        <position position="1"/>
    </location>
</feature>
<dbReference type="InterPro" id="IPR006103">
    <property type="entry name" value="Glyco_hydro_2_cat"/>
</dbReference>
<feature type="domain" description="Glycosyl hydrolases family 2 sugar binding" evidence="10">
    <location>
        <begin position="76"/>
        <end position="210"/>
    </location>
</feature>
<dbReference type="SUPFAM" id="SSF51445">
    <property type="entry name" value="(Trans)glycosidases"/>
    <property type="match status" value="1"/>
</dbReference>
<dbReference type="FunFam" id="2.60.40.10:FF:000628">
    <property type="entry name" value="Beta-glucuronidase"/>
    <property type="match status" value="1"/>
</dbReference>
<dbReference type="InterPro" id="IPR017853">
    <property type="entry name" value="GH"/>
</dbReference>
<dbReference type="GO" id="GO:0030246">
    <property type="term" value="F:carbohydrate binding"/>
    <property type="evidence" value="ECO:0007669"/>
    <property type="project" value="TreeGrafter"/>
</dbReference>
<dbReference type="SUPFAM" id="SSF49785">
    <property type="entry name" value="Galactose-binding domain-like"/>
    <property type="match status" value="1"/>
</dbReference>
<evidence type="ECO:0000259" key="10">
    <source>
        <dbReference type="Pfam" id="PF02837"/>
    </source>
</evidence>
<organism evidence="11">
    <name type="scientific">Dendroctonus ponderosae</name>
    <name type="common">Mountain pine beetle</name>
    <dbReference type="NCBI Taxonomy" id="77166"/>
    <lineage>
        <taxon>Eukaryota</taxon>
        <taxon>Metazoa</taxon>
        <taxon>Ecdysozoa</taxon>
        <taxon>Arthropoda</taxon>
        <taxon>Hexapoda</taxon>
        <taxon>Insecta</taxon>
        <taxon>Pterygota</taxon>
        <taxon>Neoptera</taxon>
        <taxon>Endopterygota</taxon>
        <taxon>Coleoptera</taxon>
        <taxon>Polyphaga</taxon>
        <taxon>Cucujiformia</taxon>
        <taxon>Curculionidae</taxon>
        <taxon>Scolytinae</taxon>
        <taxon>Dendroctonus</taxon>
    </lineage>
</organism>
<keyword evidence="7" id="KW-0458">Lysosome</keyword>
<feature type="domain" description="Glycoside hydrolase family 2 catalytic" evidence="9">
    <location>
        <begin position="317"/>
        <end position="614"/>
    </location>
</feature>
<keyword evidence="5 7" id="KW-0378">Hydrolase</keyword>
<evidence type="ECO:0000259" key="8">
    <source>
        <dbReference type="Pfam" id="PF00703"/>
    </source>
</evidence>
<evidence type="ECO:0000256" key="3">
    <source>
        <dbReference type="ARBA" id="ARBA00012761"/>
    </source>
</evidence>
<dbReference type="InterPro" id="IPR006104">
    <property type="entry name" value="Glyco_hydro_2_N"/>
</dbReference>
<evidence type="ECO:0000256" key="4">
    <source>
        <dbReference type="ARBA" id="ARBA00016205"/>
    </source>
</evidence>
<dbReference type="PROSITE" id="PS00608">
    <property type="entry name" value="GLYCOSYL_HYDROL_F2_2"/>
    <property type="match status" value="1"/>
</dbReference>
<dbReference type="Pfam" id="PF02837">
    <property type="entry name" value="Glyco_hydro_2_N"/>
    <property type="match status" value="1"/>
</dbReference>
<dbReference type="PANTHER" id="PTHR10066">
    <property type="entry name" value="BETA-GLUCURONIDASE"/>
    <property type="match status" value="1"/>
</dbReference>
<dbReference type="GO" id="GO:0005615">
    <property type="term" value="C:extracellular space"/>
    <property type="evidence" value="ECO:0007669"/>
    <property type="project" value="TreeGrafter"/>
</dbReference>
<dbReference type="Pfam" id="PF00703">
    <property type="entry name" value="Glyco_hydro_2"/>
    <property type="match status" value="1"/>
</dbReference>
<protein>
    <recommendedName>
        <fullName evidence="4 7">Beta-glucuronidase</fullName>
        <ecNumber evidence="3 7">3.2.1.31</ecNumber>
    </recommendedName>
</protein>
<feature type="domain" description="Glycoside hydrolase family 2 immunoglobulin-like beta-sandwich" evidence="8">
    <location>
        <begin position="213"/>
        <end position="312"/>
    </location>
</feature>
<dbReference type="OMA" id="ANEPRTE"/>
<comment type="function">
    <text evidence="1 7">Plays an important role in the degradation of dermatan and keratan sulfates.</text>
</comment>
<accession>N6TFB9</accession>
<evidence type="ECO:0000259" key="9">
    <source>
        <dbReference type="Pfam" id="PF02836"/>
    </source>
</evidence>
<dbReference type="PROSITE" id="PS00719">
    <property type="entry name" value="GLYCOSYL_HYDROL_F2_1"/>
    <property type="match status" value="1"/>
</dbReference>
<dbReference type="InterPro" id="IPR036156">
    <property type="entry name" value="Beta-gal/glucu_dom_sf"/>
</dbReference>
<dbReference type="SUPFAM" id="SSF49303">
    <property type="entry name" value="beta-Galactosidase/glucuronidase domain"/>
    <property type="match status" value="1"/>
</dbReference>
<comment type="similarity">
    <text evidence="2 7">Belongs to the glycosyl hydrolase 2 family.</text>
</comment>
<proteinExistence type="inferred from homology"/>
<dbReference type="InterPro" id="IPR006101">
    <property type="entry name" value="Glyco_hydro_2"/>
</dbReference>
<gene>
    <name evidence="11" type="ORF">YQE_04475</name>
</gene>
<dbReference type="HOGENOM" id="CLU_006501_6_1_1"/>
<dbReference type="InterPro" id="IPR006102">
    <property type="entry name" value="Ig-like_GH2"/>
</dbReference>
<evidence type="ECO:0000256" key="7">
    <source>
        <dbReference type="RuleBase" id="RU361154"/>
    </source>
</evidence>
<dbReference type="GO" id="GO:0005975">
    <property type="term" value="P:carbohydrate metabolic process"/>
    <property type="evidence" value="ECO:0007669"/>
    <property type="project" value="InterPro"/>
</dbReference>
<dbReference type="FunFam" id="3.20.20.80:FF:000080">
    <property type="entry name" value="Beta-glucuronidase UidA"/>
    <property type="match status" value="1"/>
</dbReference>
<dbReference type="PRINTS" id="PR00132">
    <property type="entry name" value="GLHYDRLASE2"/>
</dbReference>
<evidence type="ECO:0000256" key="2">
    <source>
        <dbReference type="ARBA" id="ARBA00007401"/>
    </source>
</evidence>
<comment type="subunit">
    <text evidence="7">Homotetramer.</text>
</comment>
<evidence type="ECO:0000313" key="11">
    <source>
        <dbReference type="EMBL" id="ENN79054.1"/>
    </source>
</evidence>
<dbReference type="PANTHER" id="PTHR10066:SF67">
    <property type="entry name" value="BETA-GLUCURONIDASE"/>
    <property type="match status" value="1"/>
</dbReference>
<dbReference type="InterPro" id="IPR008979">
    <property type="entry name" value="Galactose-bd-like_sf"/>
</dbReference>
<comment type="activity regulation">
    <text evidence="7">Inhibited by L-aspartic acid.</text>
</comment>
<dbReference type="EC" id="3.2.1.31" evidence="3 7"/>
<reference evidence="11" key="1">
    <citation type="journal article" date="2013" name="Genome Biol.">
        <title>Draft genome of the mountain pine beetle, Dendroctonus ponderosae Hopkins, a major forest pest.</title>
        <authorList>
            <person name="Keeling C.I."/>
            <person name="Yuen M.M."/>
            <person name="Liao N.Y."/>
            <person name="Docking T.R."/>
            <person name="Chan S.K."/>
            <person name="Taylor G.A."/>
            <person name="Palmquist D.L."/>
            <person name="Jackman S.D."/>
            <person name="Nguyen A."/>
            <person name="Li M."/>
            <person name="Henderson H."/>
            <person name="Janes J.K."/>
            <person name="Zhao Y."/>
            <person name="Pandoh P."/>
            <person name="Moore R."/>
            <person name="Sperling F.A."/>
            <person name="Huber D.P."/>
            <person name="Birol I."/>
            <person name="Jones S.J."/>
            <person name="Bohlmann J."/>
        </authorList>
    </citation>
    <scope>NUCLEOTIDE SEQUENCE</scope>
</reference>
<comment type="catalytic activity">
    <reaction evidence="7">
        <text>a beta-D-glucuronoside + H2O = D-glucuronate + an alcohol</text>
        <dbReference type="Rhea" id="RHEA:17633"/>
        <dbReference type="ChEBI" id="CHEBI:15377"/>
        <dbReference type="ChEBI" id="CHEBI:30879"/>
        <dbReference type="ChEBI" id="CHEBI:58720"/>
        <dbReference type="ChEBI" id="CHEBI:83411"/>
        <dbReference type="EC" id="3.2.1.31"/>
    </reaction>
</comment>